<name>A0A8S5S9Y1_9CAUD</name>
<organism evidence="2">
    <name type="scientific">Siphoviridae sp. ctJjf17</name>
    <dbReference type="NCBI Taxonomy" id="2827839"/>
    <lineage>
        <taxon>Viruses</taxon>
        <taxon>Duplodnaviria</taxon>
        <taxon>Heunggongvirae</taxon>
        <taxon>Uroviricota</taxon>
        <taxon>Caudoviricetes</taxon>
    </lineage>
</organism>
<proteinExistence type="predicted"/>
<evidence type="ECO:0000313" key="2">
    <source>
        <dbReference type="EMBL" id="DAF47860.1"/>
    </source>
</evidence>
<dbReference type="EMBL" id="BK032560">
    <property type="protein sequence ID" value="DAF47860.1"/>
    <property type="molecule type" value="Genomic_DNA"/>
</dbReference>
<sequence length="146" mass="17313">MAKSKKKKKGGSKKLKKSNLVLASPTTLTNIAKNEARRKLEPEIKRIEQELIQKEKEMEDLVYQRLFVKLLGIPLLALRNRGYGKKRLEEFYNEMYEIFKDFHLERLSTNDIAEAIYDETGYDLLAQKKEFAKWLQENRFDKERGK</sequence>
<keyword evidence="1" id="KW-0175">Coiled coil</keyword>
<reference evidence="2" key="1">
    <citation type="journal article" date="2021" name="Proc. Natl. Acad. Sci. U.S.A.">
        <title>A Catalog of Tens of Thousands of Viruses from Human Metagenomes Reveals Hidden Associations with Chronic Diseases.</title>
        <authorList>
            <person name="Tisza M.J."/>
            <person name="Buck C.B."/>
        </authorList>
    </citation>
    <scope>NUCLEOTIDE SEQUENCE</scope>
    <source>
        <strain evidence="2">CtJjf17</strain>
    </source>
</reference>
<feature type="coiled-coil region" evidence="1">
    <location>
        <begin position="37"/>
        <end position="64"/>
    </location>
</feature>
<protein>
    <submittedName>
        <fullName evidence="2">Uncharacterized protein</fullName>
    </submittedName>
</protein>
<evidence type="ECO:0000256" key="1">
    <source>
        <dbReference type="SAM" id="Coils"/>
    </source>
</evidence>
<accession>A0A8S5S9Y1</accession>